<protein>
    <recommendedName>
        <fullName evidence="4">Carbohydrate kinase FGGY C-terminal domain-containing protein</fullName>
    </recommendedName>
</protein>
<feature type="non-terminal residue" evidence="5">
    <location>
        <position position="279"/>
    </location>
</feature>
<dbReference type="PANTHER" id="PTHR10196">
    <property type="entry name" value="SUGAR KINASE"/>
    <property type="match status" value="1"/>
</dbReference>
<accession>X1EAH2</accession>
<reference evidence="5" key="1">
    <citation type="journal article" date="2014" name="Front. Microbiol.">
        <title>High frequency of phylogenetically diverse reductive dehalogenase-homologous genes in deep subseafloor sedimentary metagenomes.</title>
        <authorList>
            <person name="Kawai M."/>
            <person name="Futagami T."/>
            <person name="Toyoda A."/>
            <person name="Takaki Y."/>
            <person name="Nishi S."/>
            <person name="Hori S."/>
            <person name="Arai W."/>
            <person name="Tsubouchi T."/>
            <person name="Morono Y."/>
            <person name="Uchiyama I."/>
            <person name="Ito T."/>
            <person name="Fujiyama A."/>
            <person name="Inagaki F."/>
            <person name="Takami H."/>
        </authorList>
    </citation>
    <scope>NUCLEOTIDE SEQUENCE</scope>
    <source>
        <strain evidence="5">Expedition CK06-06</strain>
    </source>
</reference>
<name>X1EAH2_9ZZZZ</name>
<dbReference type="EMBL" id="BARU01000258">
    <property type="protein sequence ID" value="GAH29587.1"/>
    <property type="molecule type" value="Genomic_DNA"/>
</dbReference>
<keyword evidence="3" id="KW-0418">Kinase</keyword>
<dbReference type="InterPro" id="IPR043129">
    <property type="entry name" value="ATPase_NBD"/>
</dbReference>
<feature type="domain" description="Carbohydrate kinase FGGY C-terminal" evidence="4">
    <location>
        <begin position="52"/>
        <end position="229"/>
    </location>
</feature>
<dbReference type="SUPFAM" id="SSF53067">
    <property type="entry name" value="Actin-like ATPase domain"/>
    <property type="match status" value="1"/>
</dbReference>
<evidence type="ECO:0000256" key="1">
    <source>
        <dbReference type="ARBA" id="ARBA00009156"/>
    </source>
</evidence>
<dbReference type="GO" id="GO:0005997">
    <property type="term" value="P:xylulose metabolic process"/>
    <property type="evidence" value="ECO:0007669"/>
    <property type="project" value="TreeGrafter"/>
</dbReference>
<evidence type="ECO:0000256" key="3">
    <source>
        <dbReference type="ARBA" id="ARBA00022777"/>
    </source>
</evidence>
<comment type="caution">
    <text evidence="5">The sequence shown here is derived from an EMBL/GenBank/DDBJ whole genome shotgun (WGS) entry which is preliminary data.</text>
</comment>
<dbReference type="Pfam" id="PF02782">
    <property type="entry name" value="FGGY_C"/>
    <property type="match status" value="1"/>
</dbReference>
<dbReference type="GO" id="GO:0005829">
    <property type="term" value="C:cytosol"/>
    <property type="evidence" value="ECO:0007669"/>
    <property type="project" value="TreeGrafter"/>
</dbReference>
<organism evidence="5">
    <name type="scientific">marine sediment metagenome</name>
    <dbReference type="NCBI Taxonomy" id="412755"/>
    <lineage>
        <taxon>unclassified sequences</taxon>
        <taxon>metagenomes</taxon>
        <taxon>ecological metagenomes</taxon>
    </lineage>
</organism>
<gene>
    <name evidence="5" type="ORF">S03H2_00985</name>
</gene>
<keyword evidence="2" id="KW-0808">Transferase</keyword>
<dbReference type="AlphaFoldDB" id="X1EAH2"/>
<evidence type="ECO:0000259" key="4">
    <source>
        <dbReference type="Pfam" id="PF02782"/>
    </source>
</evidence>
<dbReference type="PANTHER" id="PTHR10196:SF57">
    <property type="entry name" value="XYLULOSE KINASE"/>
    <property type="match status" value="1"/>
</dbReference>
<dbReference type="InterPro" id="IPR018485">
    <property type="entry name" value="FGGY_C"/>
</dbReference>
<evidence type="ECO:0000313" key="5">
    <source>
        <dbReference type="EMBL" id="GAH29587.1"/>
    </source>
</evidence>
<evidence type="ECO:0000256" key="2">
    <source>
        <dbReference type="ARBA" id="ARBA00022679"/>
    </source>
</evidence>
<dbReference type="GO" id="GO:0004856">
    <property type="term" value="F:D-xylulokinase activity"/>
    <property type="evidence" value="ECO:0007669"/>
    <property type="project" value="TreeGrafter"/>
</dbReference>
<proteinExistence type="inferred from homology"/>
<comment type="similarity">
    <text evidence="1">Belongs to the FGGY kinase family.</text>
</comment>
<dbReference type="Gene3D" id="3.30.420.40">
    <property type="match status" value="2"/>
</dbReference>
<sequence length="279" mass="30124">MSKLPSIVPPDTTVGNIATYFVERYGFSPDCKIIVGSGDNPQSKVLVSGDLLSLGSSFVNMVSTDGETLDMNGFANAMYDGVGRPFMFGCRTNGALVWDQLRASYGLAKGKYAPAEAALQKSPVAHYMVLWQPRNESFPPAGSFGMMRVSHETPDLGTDYAGIIESSLSSVYLHSKNFTSETSEPMYVTGGPTTSPGIMRRVAAIWNRPLFPIERGGAALGAAVAGAWAFKKSVGEEIDIEDFSLRQLKRMRPVHPRPEDVVAYHGPAGYLEKLASVES</sequence>